<organism evidence="4 5">
    <name type="scientific">Nocardioides jishulii</name>
    <dbReference type="NCBI Taxonomy" id="2575440"/>
    <lineage>
        <taxon>Bacteria</taxon>
        <taxon>Bacillati</taxon>
        <taxon>Actinomycetota</taxon>
        <taxon>Actinomycetes</taxon>
        <taxon>Propionibacteriales</taxon>
        <taxon>Nocardioidaceae</taxon>
        <taxon>Nocardioides</taxon>
    </lineage>
</organism>
<dbReference type="InterPro" id="IPR045190">
    <property type="entry name" value="MCCB/AccD1-like"/>
</dbReference>
<dbReference type="InterPro" id="IPR034733">
    <property type="entry name" value="AcCoA_carboxyl_beta"/>
</dbReference>
<reference evidence="4 5" key="1">
    <citation type="submission" date="2019-04" db="EMBL/GenBank/DDBJ databases">
        <authorList>
            <person name="Dong K."/>
        </authorList>
    </citation>
    <scope>NUCLEOTIDE SEQUENCE [LARGE SCALE GENOMIC DNA]</scope>
    <source>
        <strain evidence="5">dk3543</strain>
    </source>
</reference>
<dbReference type="InterPro" id="IPR011762">
    <property type="entry name" value="COA_CT_N"/>
</dbReference>
<dbReference type="Pfam" id="PF01039">
    <property type="entry name" value="Carboxyl_trans"/>
    <property type="match status" value="1"/>
</dbReference>
<dbReference type="PROSITE" id="PS50989">
    <property type="entry name" value="COA_CT_CTER"/>
    <property type="match status" value="1"/>
</dbReference>
<dbReference type="OrthoDB" id="5240504at2"/>
<feature type="compositionally biased region" description="Acidic residues" evidence="1">
    <location>
        <begin position="12"/>
        <end position="22"/>
    </location>
</feature>
<feature type="domain" description="CoA carboxyltransferase N-terminal" evidence="2">
    <location>
        <begin position="31"/>
        <end position="282"/>
    </location>
</feature>
<dbReference type="GO" id="GO:0016874">
    <property type="term" value="F:ligase activity"/>
    <property type="evidence" value="ECO:0007669"/>
    <property type="project" value="InterPro"/>
</dbReference>
<accession>A0A4U2YSL2</accession>
<keyword evidence="5" id="KW-1185">Reference proteome</keyword>
<proteinExistence type="predicted"/>
<gene>
    <name evidence="4" type="ORF">FC770_01940</name>
</gene>
<sequence>MTETTVDPAAEAADELSTEELTTEEKRRAHLLGKLADLDEQHAKAIAGGGEKYIDRHHKRGKLLPRERIELLIDEGTAFLELSPLAGWGSDFTVGASTVCGIGVVEGVECMISANDPTVKGGASNPWTLKKTFRAAQIAEENNLPQISLVESAGADLPTQKEIFIPGGKIFRDLARASGRRQPTIALVFGNSTAGGAYVPGLSDYTVMVKEQAKVFLAGPPLVKMATGEETDDEELGGAEMHARISGLADYLAEDERDAIRLGRRIVARLNWKKARPEGERTYAEPAYDPETLLDLIPTDLKEPFDPRDVIVRIVDGVSAGNEVPFDEFKPLYGSSLVTGWARLHGREIGILANAQGVLFSEEAQKATQFIQLANSKNTPLLFLHNTTGYMVGKEYEQGGIIKHGAAMINAVSNSTVPHISVLIGSSYGAGNYGMNGRAYDPRFLFTWPNAKSAVMGPAQLAGVLSIVSRAAAEAKGKPYDEEADAGMRAFVEQMVEEQSLPYVLSGMLYDDGVIDPRDTRTVLGIAFSAIDTVPTEGTDRFGVFRM</sequence>
<dbReference type="SUPFAM" id="SSF52096">
    <property type="entry name" value="ClpP/crotonase"/>
    <property type="match status" value="2"/>
</dbReference>
<name>A0A4U2YSL2_9ACTN</name>
<evidence type="ECO:0000259" key="3">
    <source>
        <dbReference type="PROSITE" id="PS50989"/>
    </source>
</evidence>
<dbReference type="RefSeq" id="WP_137064428.1">
    <property type="nucleotide sequence ID" value="NZ_CP040748.1"/>
</dbReference>
<dbReference type="EMBL" id="SZPY01000001">
    <property type="protein sequence ID" value="TKI63964.1"/>
    <property type="molecule type" value="Genomic_DNA"/>
</dbReference>
<dbReference type="PROSITE" id="PS50980">
    <property type="entry name" value="COA_CT_NTER"/>
    <property type="match status" value="1"/>
</dbReference>
<dbReference type="InterPro" id="IPR011763">
    <property type="entry name" value="COA_CT_C"/>
</dbReference>
<feature type="domain" description="CoA carboxyltransferase C-terminal" evidence="3">
    <location>
        <begin position="289"/>
        <end position="547"/>
    </location>
</feature>
<dbReference type="PANTHER" id="PTHR22855:SF46">
    <property type="entry name" value="METHYLCROTONOYL-COA CARBOXYLASE"/>
    <property type="match status" value="1"/>
</dbReference>
<dbReference type="PANTHER" id="PTHR22855">
    <property type="entry name" value="ACETYL, PROPIONYL, PYRUVATE, AND GLUTACONYL CARBOXYLASE-RELATED"/>
    <property type="match status" value="1"/>
</dbReference>
<dbReference type="Proteomes" id="UP000307808">
    <property type="component" value="Unassembled WGS sequence"/>
</dbReference>
<evidence type="ECO:0000313" key="5">
    <source>
        <dbReference type="Proteomes" id="UP000307808"/>
    </source>
</evidence>
<dbReference type="Gene3D" id="3.90.226.10">
    <property type="entry name" value="2-enoyl-CoA Hydratase, Chain A, domain 1"/>
    <property type="match status" value="2"/>
</dbReference>
<dbReference type="InterPro" id="IPR029045">
    <property type="entry name" value="ClpP/crotonase-like_dom_sf"/>
</dbReference>
<protein>
    <submittedName>
        <fullName evidence="4">Acyl-CoA carboxylase subunit beta</fullName>
    </submittedName>
</protein>
<dbReference type="FunFam" id="3.90.226.10:FF:000030">
    <property type="entry name" value="Acetyl-CoA carboxylase carboxyltransferase subunit"/>
    <property type="match status" value="1"/>
</dbReference>
<feature type="region of interest" description="Disordered" evidence="1">
    <location>
        <begin position="1"/>
        <end position="23"/>
    </location>
</feature>
<comment type="caution">
    <text evidence="4">The sequence shown here is derived from an EMBL/GenBank/DDBJ whole genome shotgun (WGS) entry which is preliminary data.</text>
</comment>
<dbReference type="AlphaFoldDB" id="A0A4U2YSL2"/>
<evidence type="ECO:0000259" key="2">
    <source>
        <dbReference type="PROSITE" id="PS50980"/>
    </source>
</evidence>
<evidence type="ECO:0000313" key="4">
    <source>
        <dbReference type="EMBL" id="TKI63964.1"/>
    </source>
</evidence>
<evidence type="ECO:0000256" key="1">
    <source>
        <dbReference type="SAM" id="MobiDB-lite"/>
    </source>
</evidence>
<dbReference type="FunFam" id="3.90.226.10:FF:000021">
    <property type="entry name" value="Acetyl-CoA carboxylase carboxyltransferase subunit"/>
    <property type="match status" value="1"/>
</dbReference>